<dbReference type="FunCoup" id="A0A1X2HJJ2">
    <property type="interactions" value="179"/>
</dbReference>
<accession>A0A1X2HJJ2</accession>
<comment type="similarity">
    <text evidence="2 7">Belongs to the profilin family.</text>
</comment>
<dbReference type="OMA" id="QGQKFML"/>
<proteinExistence type="inferred from homology"/>
<evidence type="ECO:0000256" key="6">
    <source>
        <dbReference type="RuleBase" id="RU003908"/>
    </source>
</evidence>
<dbReference type="GO" id="GO:0005856">
    <property type="term" value="C:cytoskeleton"/>
    <property type="evidence" value="ECO:0007669"/>
    <property type="project" value="UniProtKB-SubCell"/>
</dbReference>
<dbReference type="InterPro" id="IPR027310">
    <property type="entry name" value="Profilin_CS"/>
</dbReference>
<dbReference type="AlphaFoldDB" id="A0A1X2HJJ2"/>
<dbReference type="GO" id="GO:0003785">
    <property type="term" value="F:actin monomer binding"/>
    <property type="evidence" value="ECO:0007669"/>
    <property type="project" value="EnsemblFungi"/>
</dbReference>
<keyword evidence="5 6" id="KW-0206">Cytoskeleton</keyword>
<dbReference type="PRINTS" id="PR00392">
    <property type="entry name" value="PROFILIN"/>
</dbReference>
<dbReference type="SUPFAM" id="SSF55770">
    <property type="entry name" value="Profilin (actin-binding protein)"/>
    <property type="match status" value="1"/>
</dbReference>
<dbReference type="PANTHER" id="PTHR11604">
    <property type="entry name" value="PROFILIN"/>
    <property type="match status" value="1"/>
</dbReference>
<dbReference type="GO" id="GO:0090338">
    <property type="term" value="P:positive regulation of formin-nucleated actin cable assembly"/>
    <property type="evidence" value="ECO:0007669"/>
    <property type="project" value="EnsemblFungi"/>
</dbReference>
<dbReference type="GO" id="GO:0070064">
    <property type="term" value="F:proline-rich region binding"/>
    <property type="evidence" value="ECO:0007669"/>
    <property type="project" value="EnsemblFungi"/>
</dbReference>
<name>A0A1X2HJJ2_SYNRA</name>
<dbReference type="GO" id="GO:0031097">
    <property type="term" value="C:medial cortex"/>
    <property type="evidence" value="ECO:0007669"/>
    <property type="project" value="EnsemblFungi"/>
</dbReference>
<gene>
    <name evidence="8" type="ORF">BCR43DRAFT_455734</name>
</gene>
<evidence type="ECO:0000313" key="9">
    <source>
        <dbReference type="Proteomes" id="UP000242180"/>
    </source>
</evidence>
<dbReference type="GO" id="GO:0043332">
    <property type="term" value="C:mating projection tip"/>
    <property type="evidence" value="ECO:0007669"/>
    <property type="project" value="EnsemblFungi"/>
</dbReference>
<reference evidence="8 9" key="1">
    <citation type="submission" date="2016-07" db="EMBL/GenBank/DDBJ databases">
        <title>Pervasive Adenine N6-methylation of Active Genes in Fungi.</title>
        <authorList>
            <consortium name="DOE Joint Genome Institute"/>
            <person name="Mondo S.J."/>
            <person name="Dannebaum R.O."/>
            <person name="Kuo R.C."/>
            <person name="Labutti K."/>
            <person name="Haridas S."/>
            <person name="Kuo A."/>
            <person name="Salamov A."/>
            <person name="Ahrendt S.R."/>
            <person name="Lipzen A."/>
            <person name="Sullivan W."/>
            <person name="Andreopoulos W.B."/>
            <person name="Clum A."/>
            <person name="Lindquist E."/>
            <person name="Daum C."/>
            <person name="Ramamoorthy G.K."/>
            <person name="Gryganskyi A."/>
            <person name="Culley D."/>
            <person name="Magnuson J.K."/>
            <person name="James T.Y."/>
            <person name="O'Malley M.A."/>
            <person name="Stajich J.E."/>
            <person name="Spatafora J.W."/>
            <person name="Visel A."/>
            <person name="Grigoriev I.V."/>
        </authorList>
    </citation>
    <scope>NUCLEOTIDE SEQUENCE [LARGE SCALE GENOMIC DNA]</scope>
    <source>
        <strain evidence="8 9">NRRL 2496</strain>
    </source>
</reference>
<organism evidence="8 9">
    <name type="scientific">Syncephalastrum racemosum</name>
    <name type="common">Filamentous fungus</name>
    <dbReference type="NCBI Taxonomy" id="13706"/>
    <lineage>
        <taxon>Eukaryota</taxon>
        <taxon>Fungi</taxon>
        <taxon>Fungi incertae sedis</taxon>
        <taxon>Mucoromycota</taxon>
        <taxon>Mucoromycotina</taxon>
        <taxon>Mucoromycetes</taxon>
        <taxon>Mucorales</taxon>
        <taxon>Syncephalastraceae</taxon>
        <taxon>Syncephalastrum</taxon>
    </lineage>
</organism>
<dbReference type="InterPro" id="IPR048278">
    <property type="entry name" value="PFN"/>
</dbReference>
<evidence type="ECO:0000256" key="7">
    <source>
        <dbReference type="RuleBase" id="RU003909"/>
    </source>
</evidence>
<dbReference type="GO" id="GO:0000755">
    <property type="term" value="P:cytogamy"/>
    <property type="evidence" value="ECO:0007669"/>
    <property type="project" value="EnsemblFungi"/>
</dbReference>
<dbReference type="Gene3D" id="3.30.450.30">
    <property type="entry name" value="Dynein light chain 2a, cytoplasmic"/>
    <property type="match status" value="1"/>
</dbReference>
<dbReference type="EMBL" id="MCGN01000003">
    <property type="protein sequence ID" value="ORY99218.1"/>
    <property type="molecule type" value="Genomic_DNA"/>
</dbReference>
<dbReference type="GO" id="GO:0005829">
    <property type="term" value="C:cytosol"/>
    <property type="evidence" value="ECO:0007669"/>
    <property type="project" value="EnsemblFungi"/>
</dbReference>
<dbReference type="GO" id="GO:0005546">
    <property type="term" value="F:phosphatidylinositol-4,5-bisphosphate binding"/>
    <property type="evidence" value="ECO:0007669"/>
    <property type="project" value="EnsemblFungi"/>
</dbReference>
<dbReference type="GO" id="GO:0005085">
    <property type="term" value="F:guanyl-nucleotide exchange factor activity"/>
    <property type="evidence" value="ECO:0007669"/>
    <property type="project" value="EnsemblFungi"/>
</dbReference>
<dbReference type="PANTHER" id="PTHR11604:SF0">
    <property type="entry name" value="PROFILIN"/>
    <property type="match status" value="1"/>
</dbReference>
<protein>
    <recommendedName>
        <fullName evidence="7">Profilin</fullName>
    </recommendedName>
</protein>
<dbReference type="GO" id="GO:0140311">
    <property type="term" value="F:protein sequestering activity"/>
    <property type="evidence" value="ECO:0007669"/>
    <property type="project" value="EnsemblFungi"/>
</dbReference>
<dbReference type="InterPro" id="IPR005455">
    <property type="entry name" value="PFN_euk"/>
</dbReference>
<keyword evidence="4 7" id="KW-0009">Actin-binding</keyword>
<dbReference type="OrthoDB" id="421374at2759"/>
<comment type="function">
    <text evidence="6">Binds to actin and affects the structure of the cytoskeleton. At high concentrations, profilin prevents the polymerization of actin, whereas it enhances it at low concentrations.</text>
</comment>
<comment type="subunit">
    <text evidence="6">Occurs in many kinds of cells as a complex with monomeric actin in a 1:1 ratio.</text>
</comment>
<dbReference type="STRING" id="13706.A0A1X2HJJ2"/>
<dbReference type="GO" id="GO:0030041">
    <property type="term" value="P:actin filament polymerization"/>
    <property type="evidence" value="ECO:0007669"/>
    <property type="project" value="EnsemblFungi"/>
</dbReference>
<sequence length="126" mass="13507">MSWQQYVDSNLVGTGQVTKAAILGHNGSLWASSPGFNVQPNEAAELVEGFKDSEKIRATGIHLEGAKYLTLRADERSIYAKKGADGLAIVKTTQAIIVAYYKEGIQPGSCVKVVEGLADYLISVGY</sequence>
<dbReference type="Proteomes" id="UP000242180">
    <property type="component" value="Unassembled WGS sequence"/>
</dbReference>
<evidence type="ECO:0000256" key="3">
    <source>
        <dbReference type="ARBA" id="ARBA00022490"/>
    </source>
</evidence>
<dbReference type="PRINTS" id="PR01640">
    <property type="entry name" value="PROFILINPLNT"/>
</dbReference>
<dbReference type="Pfam" id="PF00235">
    <property type="entry name" value="Profilin"/>
    <property type="match status" value="1"/>
</dbReference>
<dbReference type="FunFam" id="3.30.450.30:FF:000001">
    <property type="entry name" value="Profilin"/>
    <property type="match status" value="1"/>
</dbReference>
<dbReference type="InterPro" id="IPR036140">
    <property type="entry name" value="PFN_sf"/>
</dbReference>
<evidence type="ECO:0000256" key="2">
    <source>
        <dbReference type="ARBA" id="ARBA00010058"/>
    </source>
</evidence>
<dbReference type="CDD" id="cd00148">
    <property type="entry name" value="PROF"/>
    <property type="match status" value="1"/>
</dbReference>
<dbReference type="InParanoid" id="A0A1X2HJJ2"/>
<evidence type="ECO:0000313" key="8">
    <source>
        <dbReference type="EMBL" id="ORY99218.1"/>
    </source>
</evidence>
<keyword evidence="9" id="KW-1185">Reference proteome</keyword>
<evidence type="ECO:0000256" key="5">
    <source>
        <dbReference type="ARBA" id="ARBA00023212"/>
    </source>
</evidence>
<keyword evidence="3" id="KW-0963">Cytoplasm</keyword>
<comment type="caution">
    <text evidence="8">The sequence shown here is derived from an EMBL/GenBank/DDBJ whole genome shotgun (WGS) entry which is preliminary data.</text>
</comment>
<dbReference type="GO" id="GO:0044396">
    <property type="term" value="P:actin cortical patch organization"/>
    <property type="evidence" value="ECO:0007669"/>
    <property type="project" value="EnsemblFungi"/>
</dbReference>
<evidence type="ECO:0000256" key="4">
    <source>
        <dbReference type="ARBA" id="ARBA00023203"/>
    </source>
</evidence>
<dbReference type="PROSITE" id="PS00414">
    <property type="entry name" value="PROFILIN"/>
    <property type="match status" value="1"/>
</dbReference>
<comment type="subcellular location">
    <subcellularLocation>
        <location evidence="1">Cytoplasm</location>
        <location evidence="1">Cytoskeleton</location>
    </subcellularLocation>
</comment>
<dbReference type="GO" id="GO:0051285">
    <property type="term" value="C:cell cortex of cell tip"/>
    <property type="evidence" value="ECO:0007669"/>
    <property type="project" value="EnsemblFungi"/>
</dbReference>
<dbReference type="GO" id="GO:1903475">
    <property type="term" value="P:mitotic actomyosin contractile ring assembly"/>
    <property type="evidence" value="ECO:0007669"/>
    <property type="project" value="EnsemblFungi"/>
</dbReference>
<dbReference type="SMART" id="SM00392">
    <property type="entry name" value="PROF"/>
    <property type="match status" value="1"/>
</dbReference>
<evidence type="ECO:0000256" key="1">
    <source>
        <dbReference type="ARBA" id="ARBA00004245"/>
    </source>
</evidence>